<protein>
    <submittedName>
        <fullName evidence="1">Uncharacterized protein</fullName>
    </submittedName>
</protein>
<sequence length="97" mass="9986">MAWSGAILGCQEATQPERKFDITLRRAANTWQTTDPKGVLSCDAGTFDLLAGIAACHAGSGELILKILGLDGLAIGTAGAGTLADGAPITWECVELQ</sequence>
<comment type="caution">
    <text evidence="1">The sequence shown here is derived from an EMBL/GenBank/DDBJ whole genome shotgun (WGS) entry which is preliminary data.</text>
</comment>
<keyword evidence="2" id="KW-1185">Reference proteome</keyword>
<dbReference type="EMBL" id="SDWJ01000002">
    <property type="protein sequence ID" value="MVZ97921.1"/>
    <property type="molecule type" value="Genomic_DNA"/>
</dbReference>
<organism evidence="1 2">
    <name type="scientific">Sphingorhabdus profundilacus</name>
    <dbReference type="NCBI Taxonomy" id="2509718"/>
    <lineage>
        <taxon>Bacteria</taxon>
        <taxon>Pseudomonadati</taxon>
        <taxon>Pseudomonadota</taxon>
        <taxon>Alphaproteobacteria</taxon>
        <taxon>Sphingomonadales</taxon>
        <taxon>Sphingomonadaceae</taxon>
        <taxon>Sphingorhabdus</taxon>
    </lineage>
</organism>
<evidence type="ECO:0000313" key="1">
    <source>
        <dbReference type="EMBL" id="MVZ97921.1"/>
    </source>
</evidence>
<name>A0A6I4LXZ6_9SPHN</name>
<proteinExistence type="predicted"/>
<dbReference type="AlphaFoldDB" id="A0A6I4LXZ6"/>
<gene>
    <name evidence="1" type="ORF">EUU23_09400</name>
</gene>
<accession>A0A6I4LXZ6</accession>
<dbReference type="RefSeq" id="WP_160353895.1">
    <property type="nucleotide sequence ID" value="NZ_SDWJ01000002.1"/>
</dbReference>
<dbReference type="Proteomes" id="UP000471147">
    <property type="component" value="Unassembled WGS sequence"/>
</dbReference>
<evidence type="ECO:0000313" key="2">
    <source>
        <dbReference type="Proteomes" id="UP000471147"/>
    </source>
</evidence>
<reference evidence="1 2" key="1">
    <citation type="submission" date="2019-01" db="EMBL/GenBank/DDBJ databases">
        <title>Sphingorhabdus lacus sp.nov., isolated from an oligotrophic freshwater lake.</title>
        <authorList>
            <person name="Park M."/>
        </authorList>
    </citation>
    <scope>NUCLEOTIDE SEQUENCE [LARGE SCALE GENOMIC DNA]</scope>
    <source>
        <strain evidence="1 2">IMCC26285</strain>
    </source>
</reference>